<evidence type="ECO:0000313" key="1">
    <source>
        <dbReference type="EMBL" id="KIM31318.1"/>
    </source>
</evidence>
<reference evidence="2" key="2">
    <citation type="submission" date="2015-01" db="EMBL/GenBank/DDBJ databases">
        <title>Evolutionary Origins and Diversification of the Mycorrhizal Mutualists.</title>
        <authorList>
            <consortium name="DOE Joint Genome Institute"/>
            <consortium name="Mycorrhizal Genomics Consortium"/>
            <person name="Kohler A."/>
            <person name="Kuo A."/>
            <person name="Nagy L.G."/>
            <person name="Floudas D."/>
            <person name="Copeland A."/>
            <person name="Barry K.W."/>
            <person name="Cichocki N."/>
            <person name="Veneault-Fourrey C."/>
            <person name="LaButti K."/>
            <person name="Lindquist E.A."/>
            <person name="Lipzen A."/>
            <person name="Lundell T."/>
            <person name="Morin E."/>
            <person name="Murat C."/>
            <person name="Riley R."/>
            <person name="Ohm R."/>
            <person name="Sun H."/>
            <person name="Tunlid A."/>
            <person name="Henrissat B."/>
            <person name="Grigoriev I.V."/>
            <person name="Hibbett D.S."/>
            <person name="Martin F."/>
        </authorList>
    </citation>
    <scope>NUCLEOTIDE SEQUENCE [LARGE SCALE GENOMIC DNA]</scope>
    <source>
        <strain evidence="2">MAFF 305830</strain>
    </source>
</reference>
<gene>
    <name evidence="1" type="ORF">M408DRAFT_257465</name>
</gene>
<accession>A0A0C2WZ02</accession>
<dbReference type="AlphaFoldDB" id="A0A0C2WZ02"/>
<name>A0A0C2WZ02_SERVB</name>
<dbReference type="Proteomes" id="UP000054097">
    <property type="component" value="Unassembled WGS sequence"/>
</dbReference>
<sequence>MDPLISPPRQRHPLCPRLSIRRRSLRRSRSPLLAEPWPNTDSVVARTGQAVLNVCLVRHASTVTITIRNASRVSTRCFLAFERYTYDYQIPNSIQLSIQGASMRISAVRSLPEAIKDIPVQSVSLMTVRGLT</sequence>
<evidence type="ECO:0000313" key="2">
    <source>
        <dbReference type="Proteomes" id="UP000054097"/>
    </source>
</evidence>
<protein>
    <submittedName>
        <fullName evidence="1">Uncharacterized protein</fullName>
    </submittedName>
</protein>
<organism evidence="1 2">
    <name type="scientific">Serendipita vermifera MAFF 305830</name>
    <dbReference type="NCBI Taxonomy" id="933852"/>
    <lineage>
        <taxon>Eukaryota</taxon>
        <taxon>Fungi</taxon>
        <taxon>Dikarya</taxon>
        <taxon>Basidiomycota</taxon>
        <taxon>Agaricomycotina</taxon>
        <taxon>Agaricomycetes</taxon>
        <taxon>Sebacinales</taxon>
        <taxon>Serendipitaceae</taxon>
        <taxon>Serendipita</taxon>
    </lineage>
</organism>
<dbReference type="HOGENOM" id="CLU_1918382_0_0_1"/>
<reference evidence="1 2" key="1">
    <citation type="submission" date="2014-04" db="EMBL/GenBank/DDBJ databases">
        <authorList>
            <consortium name="DOE Joint Genome Institute"/>
            <person name="Kuo A."/>
            <person name="Zuccaro A."/>
            <person name="Kohler A."/>
            <person name="Nagy L.G."/>
            <person name="Floudas D."/>
            <person name="Copeland A."/>
            <person name="Barry K.W."/>
            <person name="Cichocki N."/>
            <person name="Veneault-Fourrey C."/>
            <person name="LaButti K."/>
            <person name="Lindquist E.A."/>
            <person name="Lipzen A."/>
            <person name="Lundell T."/>
            <person name="Morin E."/>
            <person name="Murat C."/>
            <person name="Sun H."/>
            <person name="Tunlid A."/>
            <person name="Henrissat B."/>
            <person name="Grigoriev I.V."/>
            <person name="Hibbett D.S."/>
            <person name="Martin F."/>
            <person name="Nordberg H.P."/>
            <person name="Cantor M.N."/>
            <person name="Hua S.X."/>
        </authorList>
    </citation>
    <scope>NUCLEOTIDE SEQUENCE [LARGE SCALE GENOMIC DNA]</scope>
    <source>
        <strain evidence="1 2">MAFF 305830</strain>
    </source>
</reference>
<proteinExistence type="predicted"/>
<keyword evidence="2" id="KW-1185">Reference proteome</keyword>
<dbReference type="EMBL" id="KN824282">
    <property type="protein sequence ID" value="KIM31318.1"/>
    <property type="molecule type" value="Genomic_DNA"/>
</dbReference>